<keyword evidence="2" id="KW-1133">Transmembrane helix</keyword>
<keyword evidence="2" id="KW-0812">Transmembrane</keyword>
<evidence type="ECO:0000313" key="3">
    <source>
        <dbReference type="EMBL" id="KAF2140600.1"/>
    </source>
</evidence>
<dbReference type="GeneID" id="54304237"/>
<dbReference type="RefSeq" id="XP_033396313.1">
    <property type="nucleotide sequence ID" value="XM_033546730.1"/>
</dbReference>
<evidence type="ECO:0000256" key="2">
    <source>
        <dbReference type="SAM" id="Phobius"/>
    </source>
</evidence>
<organism evidence="3 4">
    <name type="scientific">Aplosporella prunicola CBS 121167</name>
    <dbReference type="NCBI Taxonomy" id="1176127"/>
    <lineage>
        <taxon>Eukaryota</taxon>
        <taxon>Fungi</taxon>
        <taxon>Dikarya</taxon>
        <taxon>Ascomycota</taxon>
        <taxon>Pezizomycotina</taxon>
        <taxon>Dothideomycetes</taxon>
        <taxon>Dothideomycetes incertae sedis</taxon>
        <taxon>Botryosphaeriales</taxon>
        <taxon>Aplosporellaceae</taxon>
        <taxon>Aplosporella</taxon>
    </lineage>
</organism>
<feature type="region of interest" description="Disordered" evidence="1">
    <location>
        <begin position="1"/>
        <end position="30"/>
    </location>
</feature>
<dbReference type="EMBL" id="ML995489">
    <property type="protein sequence ID" value="KAF2140600.1"/>
    <property type="molecule type" value="Genomic_DNA"/>
</dbReference>
<gene>
    <name evidence="3" type="ORF">K452DRAFT_48736</name>
</gene>
<evidence type="ECO:0000256" key="1">
    <source>
        <dbReference type="SAM" id="MobiDB-lite"/>
    </source>
</evidence>
<protein>
    <submittedName>
        <fullName evidence="3">Uncharacterized protein</fullName>
    </submittedName>
</protein>
<feature type="compositionally biased region" description="Polar residues" evidence="1">
    <location>
        <begin position="7"/>
        <end position="17"/>
    </location>
</feature>
<evidence type="ECO:0000313" key="4">
    <source>
        <dbReference type="Proteomes" id="UP000799438"/>
    </source>
</evidence>
<accession>A0A6A6B8Y1</accession>
<dbReference type="AlphaFoldDB" id="A0A6A6B8Y1"/>
<name>A0A6A6B8Y1_9PEZI</name>
<reference evidence="3" key="1">
    <citation type="journal article" date="2020" name="Stud. Mycol.">
        <title>101 Dothideomycetes genomes: a test case for predicting lifestyles and emergence of pathogens.</title>
        <authorList>
            <person name="Haridas S."/>
            <person name="Albert R."/>
            <person name="Binder M."/>
            <person name="Bloem J."/>
            <person name="Labutti K."/>
            <person name="Salamov A."/>
            <person name="Andreopoulos B."/>
            <person name="Baker S."/>
            <person name="Barry K."/>
            <person name="Bills G."/>
            <person name="Bluhm B."/>
            <person name="Cannon C."/>
            <person name="Castanera R."/>
            <person name="Culley D."/>
            <person name="Daum C."/>
            <person name="Ezra D."/>
            <person name="Gonzalez J."/>
            <person name="Henrissat B."/>
            <person name="Kuo A."/>
            <person name="Liang C."/>
            <person name="Lipzen A."/>
            <person name="Lutzoni F."/>
            <person name="Magnuson J."/>
            <person name="Mondo S."/>
            <person name="Nolan M."/>
            <person name="Ohm R."/>
            <person name="Pangilinan J."/>
            <person name="Park H.-J."/>
            <person name="Ramirez L."/>
            <person name="Alfaro M."/>
            <person name="Sun H."/>
            <person name="Tritt A."/>
            <person name="Yoshinaga Y."/>
            <person name="Zwiers L.-H."/>
            <person name="Turgeon B."/>
            <person name="Goodwin S."/>
            <person name="Spatafora J."/>
            <person name="Crous P."/>
            <person name="Grigoriev I."/>
        </authorList>
    </citation>
    <scope>NUCLEOTIDE SEQUENCE</scope>
    <source>
        <strain evidence="3">CBS 121167</strain>
    </source>
</reference>
<keyword evidence="2" id="KW-0472">Membrane</keyword>
<feature type="transmembrane region" description="Helical" evidence="2">
    <location>
        <begin position="41"/>
        <end position="62"/>
    </location>
</feature>
<dbReference type="Proteomes" id="UP000799438">
    <property type="component" value="Unassembled WGS sequence"/>
</dbReference>
<keyword evidence="4" id="KW-1185">Reference proteome</keyword>
<proteinExistence type="predicted"/>
<sequence length="151" mass="16543">MHVRTYLGQTGTQTTPRYTAPHPVRPSVDTYTRPRRARSRVLNPHLGIHYYYFVAAAFFIFVDRSWPDALRCASLGPACGGRCVDGAGRAGRGRGLCARARVRALTSVGFSGLGWSFEQMRHDAMRCGLKTQTSLKLLACLLAAGMVRGAI</sequence>